<evidence type="ECO:0000313" key="2">
    <source>
        <dbReference type="Proteomes" id="UP001498501"/>
    </source>
</evidence>
<name>A0ABU8ZL72_ACIJU</name>
<accession>A0ABU8ZL72</accession>
<proteinExistence type="predicted"/>
<evidence type="ECO:0008006" key="3">
    <source>
        <dbReference type="Google" id="ProtNLM"/>
    </source>
</evidence>
<protein>
    <recommendedName>
        <fullName evidence="3">DUF892 family protein</fullName>
    </recommendedName>
</protein>
<reference evidence="1 2" key="1">
    <citation type="submission" date="2024-03" db="EMBL/GenBank/DDBJ databases">
        <title>Cross-transmission of Acinetobacter junii carrying blaOXA-58 in a neonatal intensive care unit.</title>
        <authorList>
            <person name="Bour M."/>
            <person name="Potron A."/>
            <person name="Lecointe D."/>
        </authorList>
    </citation>
    <scope>NUCLEOTIDE SEQUENCE [LARGE SCALE GENOMIC DNA]</scope>
    <source>
        <strain evidence="1 2">21A3096 case 1</strain>
    </source>
</reference>
<dbReference type="EMBL" id="JBBMLE010000096">
    <property type="protein sequence ID" value="MEK0253890.1"/>
    <property type="molecule type" value="Genomic_DNA"/>
</dbReference>
<evidence type="ECO:0000313" key="1">
    <source>
        <dbReference type="EMBL" id="MEK0253890.1"/>
    </source>
</evidence>
<dbReference type="Proteomes" id="UP001498501">
    <property type="component" value="Unassembled WGS sequence"/>
</dbReference>
<sequence>MEDSNTKVQDFTEIFAEIDKVYGKAAEQRASEYLKEIAEKLPLQGIAKEVSVFLHECNEVTSTLDYEIKQNKEKTYISILVDDIEQTFKEKNLVCNEEAIQVYKSNTLNRIIDLVSCMKNPEVLLGVEYMLSKILEKEKLRYEYNQMSFKEGYDSLEDIHDSEALQNIDNHLAR</sequence>
<gene>
    <name evidence="1" type="ORF">WM018_15715</name>
</gene>
<organism evidence="1 2">
    <name type="scientific">Acinetobacter junii</name>
    <dbReference type="NCBI Taxonomy" id="40215"/>
    <lineage>
        <taxon>Bacteria</taxon>
        <taxon>Pseudomonadati</taxon>
        <taxon>Pseudomonadota</taxon>
        <taxon>Gammaproteobacteria</taxon>
        <taxon>Moraxellales</taxon>
        <taxon>Moraxellaceae</taxon>
        <taxon>Acinetobacter</taxon>
    </lineage>
</organism>
<comment type="caution">
    <text evidence="1">The sequence shown here is derived from an EMBL/GenBank/DDBJ whole genome shotgun (WGS) entry which is preliminary data.</text>
</comment>
<keyword evidence="2" id="KW-1185">Reference proteome</keyword>
<dbReference type="RefSeq" id="WP_033134785.1">
    <property type="nucleotide sequence ID" value="NZ_CAXNZG010000063.1"/>
</dbReference>